<accession>A0A2T3HJ95</accession>
<name>A0A2T3HJ95_9SPHI</name>
<dbReference type="AlphaFoldDB" id="A0A2T3HJ95"/>
<organism evidence="1 2">
    <name type="scientific">Pedobacter yulinensis</name>
    <dbReference type="NCBI Taxonomy" id="2126353"/>
    <lineage>
        <taxon>Bacteria</taxon>
        <taxon>Pseudomonadati</taxon>
        <taxon>Bacteroidota</taxon>
        <taxon>Sphingobacteriia</taxon>
        <taxon>Sphingobacteriales</taxon>
        <taxon>Sphingobacteriaceae</taxon>
        <taxon>Pedobacter</taxon>
    </lineage>
</organism>
<sequence>MFRARNDAETAQRSNGVLGRKVSTVALWAIWYCFYTRPENLKEGIGRQLTGRIEAHAFGLALKEAGLAASLVGLDL</sequence>
<comment type="caution">
    <text evidence="1">The sequence shown here is derived from an EMBL/GenBank/DDBJ whole genome shotgun (WGS) entry which is preliminary data.</text>
</comment>
<evidence type="ECO:0000313" key="2">
    <source>
        <dbReference type="Proteomes" id="UP000240912"/>
    </source>
</evidence>
<dbReference type="Proteomes" id="UP000240912">
    <property type="component" value="Unassembled WGS sequence"/>
</dbReference>
<dbReference type="EMBL" id="PYLS01000005">
    <property type="protein sequence ID" value="PST82525.1"/>
    <property type="molecule type" value="Genomic_DNA"/>
</dbReference>
<protein>
    <submittedName>
        <fullName evidence="1">Uncharacterized protein</fullName>
    </submittedName>
</protein>
<evidence type="ECO:0000313" key="1">
    <source>
        <dbReference type="EMBL" id="PST82525.1"/>
    </source>
</evidence>
<proteinExistence type="predicted"/>
<reference evidence="1 2" key="1">
    <citation type="submission" date="2018-03" db="EMBL/GenBank/DDBJ databases">
        <authorList>
            <person name="Keele B.F."/>
        </authorList>
    </citation>
    <scope>NUCLEOTIDE SEQUENCE [LARGE SCALE GENOMIC DNA]</scope>
    <source>
        <strain evidence="1 2">YL28-9</strain>
    </source>
</reference>
<gene>
    <name evidence="1" type="ORF">C7T94_07570</name>
</gene>
<keyword evidence="2" id="KW-1185">Reference proteome</keyword>